<sequence length="147" mass="17377">MEPFGVYFRFDDRERFLAARRAFERIKTCKESGDWPDDDGGWREFFDQQALDHFWWPTSSELEDFKKLYFTIPVDERHKDPRLQHPWDFMSMFEAFKDGDYGLEDFDEDGEGTGCLIFDPHGHPYGGTGCMRAFIEAFDMEITGVND</sequence>
<organism evidence="1 2">
    <name type="scientific">Luteolibacter pohnpeiensis</name>
    <dbReference type="NCBI Taxonomy" id="454153"/>
    <lineage>
        <taxon>Bacteria</taxon>
        <taxon>Pseudomonadati</taxon>
        <taxon>Verrucomicrobiota</taxon>
        <taxon>Verrucomicrobiia</taxon>
        <taxon>Verrucomicrobiales</taxon>
        <taxon>Verrucomicrobiaceae</taxon>
        <taxon>Luteolibacter</taxon>
    </lineage>
</organism>
<reference evidence="1" key="1">
    <citation type="submission" date="2021-01" db="EMBL/GenBank/DDBJ databases">
        <title>Modified the classification status of verrucomicrobia.</title>
        <authorList>
            <person name="Feng X."/>
        </authorList>
    </citation>
    <scope>NUCLEOTIDE SEQUENCE</scope>
    <source>
        <strain evidence="1">KCTC 22041</strain>
    </source>
</reference>
<comment type="caution">
    <text evidence="1">The sequence shown here is derived from an EMBL/GenBank/DDBJ whole genome shotgun (WGS) entry which is preliminary data.</text>
</comment>
<gene>
    <name evidence="1" type="ORF">JIN85_20085</name>
</gene>
<dbReference type="AlphaFoldDB" id="A0A934VWK9"/>
<evidence type="ECO:0000313" key="1">
    <source>
        <dbReference type="EMBL" id="MBK1884722.1"/>
    </source>
</evidence>
<evidence type="ECO:0000313" key="2">
    <source>
        <dbReference type="Proteomes" id="UP000603141"/>
    </source>
</evidence>
<dbReference type="RefSeq" id="WP_200274174.1">
    <property type="nucleotide sequence ID" value="NZ_JAENIJ010000083.1"/>
</dbReference>
<proteinExistence type="predicted"/>
<protein>
    <submittedName>
        <fullName evidence="1">Uncharacterized protein</fullName>
    </submittedName>
</protein>
<accession>A0A934VWK9</accession>
<name>A0A934VWK9_9BACT</name>
<dbReference type="EMBL" id="JAENIJ010000083">
    <property type="protein sequence ID" value="MBK1884722.1"/>
    <property type="molecule type" value="Genomic_DNA"/>
</dbReference>
<dbReference type="Proteomes" id="UP000603141">
    <property type="component" value="Unassembled WGS sequence"/>
</dbReference>
<keyword evidence="2" id="KW-1185">Reference proteome</keyword>